<evidence type="ECO:0000313" key="3">
    <source>
        <dbReference type="Proteomes" id="UP000887159"/>
    </source>
</evidence>
<sequence length="76" mass="8187">MDSLMVRASDSRPEGLENLSTSAGVEPATLGLRSWDATSKPSEPTPRNLEPQSNDEDDSRPGIPSQNYQTMPTGVI</sequence>
<organism evidence="2 3">
    <name type="scientific">Trichonephila clavipes</name>
    <name type="common">Golden silk orbweaver</name>
    <name type="synonym">Nephila clavipes</name>
    <dbReference type="NCBI Taxonomy" id="2585209"/>
    <lineage>
        <taxon>Eukaryota</taxon>
        <taxon>Metazoa</taxon>
        <taxon>Ecdysozoa</taxon>
        <taxon>Arthropoda</taxon>
        <taxon>Chelicerata</taxon>
        <taxon>Arachnida</taxon>
        <taxon>Araneae</taxon>
        <taxon>Araneomorphae</taxon>
        <taxon>Entelegynae</taxon>
        <taxon>Araneoidea</taxon>
        <taxon>Nephilidae</taxon>
        <taxon>Trichonephila</taxon>
    </lineage>
</organism>
<dbReference type="EMBL" id="BMAU01021254">
    <property type="protein sequence ID" value="GFY05538.1"/>
    <property type="molecule type" value="Genomic_DNA"/>
</dbReference>
<evidence type="ECO:0000256" key="1">
    <source>
        <dbReference type="SAM" id="MobiDB-lite"/>
    </source>
</evidence>
<evidence type="ECO:0000313" key="2">
    <source>
        <dbReference type="EMBL" id="GFY05538.1"/>
    </source>
</evidence>
<dbReference type="AlphaFoldDB" id="A0A8X6SEH4"/>
<protein>
    <submittedName>
        <fullName evidence="2">Uncharacterized protein</fullName>
    </submittedName>
</protein>
<feature type="compositionally biased region" description="Polar residues" evidence="1">
    <location>
        <begin position="64"/>
        <end position="76"/>
    </location>
</feature>
<reference evidence="2" key="1">
    <citation type="submission" date="2020-08" db="EMBL/GenBank/DDBJ databases">
        <title>Multicomponent nature underlies the extraordinary mechanical properties of spider dragline silk.</title>
        <authorList>
            <person name="Kono N."/>
            <person name="Nakamura H."/>
            <person name="Mori M."/>
            <person name="Yoshida Y."/>
            <person name="Ohtoshi R."/>
            <person name="Malay A.D."/>
            <person name="Moran D.A.P."/>
            <person name="Tomita M."/>
            <person name="Numata K."/>
            <person name="Arakawa K."/>
        </authorList>
    </citation>
    <scope>NUCLEOTIDE SEQUENCE</scope>
</reference>
<proteinExistence type="predicted"/>
<name>A0A8X6SEH4_TRICX</name>
<feature type="region of interest" description="Disordered" evidence="1">
    <location>
        <begin position="1"/>
        <end position="76"/>
    </location>
</feature>
<dbReference type="Proteomes" id="UP000887159">
    <property type="component" value="Unassembled WGS sequence"/>
</dbReference>
<comment type="caution">
    <text evidence="2">The sequence shown here is derived from an EMBL/GenBank/DDBJ whole genome shotgun (WGS) entry which is preliminary data.</text>
</comment>
<accession>A0A8X6SEH4</accession>
<keyword evidence="3" id="KW-1185">Reference proteome</keyword>
<gene>
    <name evidence="2" type="ORF">TNCV_4370481</name>
</gene>